<dbReference type="FunFam" id="1.20.120.850:FF:000004">
    <property type="entry name" value="DNA repair and recombination protein RAD54B"/>
    <property type="match status" value="1"/>
</dbReference>
<feature type="domain" description="Helicase C-terminal" evidence="14">
    <location>
        <begin position="720"/>
        <end position="884"/>
    </location>
</feature>
<dbReference type="Gene3D" id="3.40.50.10810">
    <property type="entry name" value="Tandem AAA-ATPase domain"/>
    <property type="match status" value="1"/>
</dbReference>
<accession>A0A151MY60</accession>
<dbReference type="SUPFAM" id="SSF52540">
    <property type="entry name" value="P-loop containing nucleoside triphosphate hydrolases"/>
    <property type="match status" value="2"/>
</dbReference>
<dbReference type="PANTHER" id="PTHR45629:SF7">
    <property type="entry name" value="DNA EXCISION REPAIR PROTEIN ERCC-6-RELATED"/>
    <property type="match status" value="1"/>
</dbReference>
<dbReference type="GO" id="GO:0016787">
    <property type="term" value="F:hydrolase activity"/>
    <property type="evidence" value="ECO:0007669"/>
    <property type="project" value="UniProtKB-KW"/>
</dbReference>
<dbReference type="InterPro" id="IPR014001">
    <property type="entry name" value="Helicase_ATP-bd"/>
</dbReference>
<dbReference type="SMART" id="SM00490">
    <property type="entry name" value="HELICc"/>
    <property type="match status" value="1"/>
</dbReference>
<evidence type="ECO:0000256" key="6">
    <source>
        <dbReference type="ARBA" id="ARBA00022806"/>
    </source>
</evidence>
<dbReference type="Pfam" id="PF00176">
    <property type="entry name" value="SNF2-rel_dom"/>
    <property type="match status" value="1"/>
</dbReference>
<evidence type="ECO:0000256" key="7">
    <source>
        <dbReference type="ARBA" id="ARBA00022840"/>
    </source>
</evidence>
<dbReference type="InterPro" id="IPR050496">
    <property type="entry name" value="SNF2_RAD54_helicase_repair"/>
</dbReference>
<dbReference type="GO" id="GO:0015616">
    <property type="term" value="F:DNA translocase activity"/>
    <property type="evidence" value="ECO:0007669"/>
    <property type="project" value="TreeGrafter"/>
</dbReference>
<evidence type="ECO:0000256" key="3">
    <source>
        <dbReference type="ARBA" id="ARBA00022741"/>
    </source>
</evidence>
<dbReference type="CDD" id="cd18066">
    <property type="entry name" value="DEXHc_RAD54B"/>
    <property type="match status" value="1"/>
</dbReference>
<keyword evidence="5" id="KW-0378">Hydrolase</keyword>
<feature type="domain" description="Helicase ATP-binding" evidence="13">
    <location>
        <begin position="387"/>
        <end position="554"/>
    </location>
</feature>
<dbReference type="InterPro" id="IPR049730">
    <property type="entry name" value="SNF2/RAD54-like_C"/>
</dbReference>
<dbReference type="InterPro" id="IPR038718">
    <property type="entry name" value="SNF2-like_sf"/>
</dbReference>
<dbReference type="FunFam" id="3.40.50.10810:FF:000020">
    <property type="entry name" value="DNA repair and recombination protein RAD54B"/>
    <property type="match status" value="1"/>
</dbReference>
<keyword evidence="6" id="KW-0347">Helicase</keyword>
<keyword evidence="4" id="KW-0227">DNA damage</keyword>
<proteinExistence type="inferred from homology"/>
<dbReference type="Pfam" id="PF00271">
    <property type="entry name" value="Helicase_C"/>
    <property type="match status" value="1"/>
</dbReference>
<keyword evidence="8" id="KW-0238">DNA-binding</keyword>
<dbReference type="GO" id="GO:0007131">
    <property type="term" value="P:reciprocal meiotic recombination"/>
    <property type="evidence" value="ECO:0007669"/>
    <property type="project" value="TreeGrafter"/>
</dbReference>
<dbReference type="FunFam" id="3.40.50.300:FF:000332">
    <property type="entry name" value="DNA repair and recombination protein RAD54-like"/>
    <property type="match status" value="1"/>
</dbReference>
<gene>
    <name evidence="15" type="primary">RAD54B</name>
    <name evidence="15" type="ORF">Y1Q_0018046</name>
</gene>
<keyword evidence="3" id="KW-0547">Nucleotide-binding</keyword>
<evidence type="ECO:0000256" key="5">
    <source>
        <dbReference type="ARBA" id="ARBA00022801"/>
    </source>
</evidence>
<dbReference type="CDD" id="cd18793">
    <property type="entry name" value="SF2_C_SNF"/>
    <property type="match status" value="1"/>
</dbReference>
<evidence type="ECO:0000256" key="1">
    <source>
        <dbReference type="ARBA" id="ARBA00004123"/>
    </source>
</evidence>
<dbReference type="Gene3D" id="1.20.120.850">
    <property type="entry name" value="SWI2/SNF2 ATPases, N-terminal domain"/>
    <property type="match status" value="1"/>
</dbReference>
<dbReference type="STRING" id="8496.A0A151MY60"/>
<keyword evidence="7" id="KW-0067">ATP-binding</keyword>
<evidence type="ECO:0000256" key="8">
    <source>
        <dbReference type="ARBA" id="ARBA00023125"/>
    </source>
</evidence>
<dbReference type="InterPro" id="IPR000330">
    <property type="entry name" value="SNF2_N"/>
</dbReference>
<dbReference type="Proteomes" id="UP000050525">
    <property type="component" value="Unassembled WGS sequence"/>
</dbReference>
<dbReference type="GO" id="GO:0005634">
    <property type="term" value="C:nucleus"/>
    <property type="evidence" value="ECO:0007669"/>
    <property type="project" value="UniProtKB-SubCell"/>
</dbReference>
<evidence type="ECO:0000256" key="9">
    <source>
        <dbReference type="ARBA" id="ARBA00023204"/>
    </source>
</evidence>
<evidence type="ECO:0000256" key="4">
    <source>
        <dbReference type="ARBA" id="ARBA00022763"/>
    </source>
</evidence>
<name>A0A151MY60_ALLMI</name>
<dbReference type="GO" id="GO:0005524">
    <property type="term" value="F:ATP binding"/>
    <property type="evidence" value="ECO:0007669"/>
    <property type="project" value="UniProtKB-KW"/>
</dbReference>
<evidence type="ECO:0000313" key="16">
    <source>
        <dbReference type="Proteomes" id="UP000050525"/>
    </source>
</evidence>
<evidence type="ECO:0000256" key="11">
    <source>
        <dbReference type="ARBA" id="ARBA00068314"/>
    </source>
</evidence>
<reference evidence="15 16" key="1">
    <citation type="journal article" date="2012" name="Genome Biol.">
        <title>Sequencing three crocodilian genomes to illuminate the evolution of archosaurs and amniotes.</title>
        <authorList>
            <person name="St John J.A."/>
            <person name="Braun E.L."/>
            <person name="Isberg S.R."/>
            <person name="Miles L.G."/>
            <person name="Chong A.Y."/>
            <person name="Gongora J."/>
            <person name="Dalzell P."/>
            <person name="Moran C."/>
            <person name="Bed'hom B."/>
            <person name="Abzhanov A."/>
            <person name="Burgess S.C."/>
            <person name="Cooksey A.M."/>
            <person name="Castoe T.A."/>
            <person name="Crawford N.G."/>
            <person name="Densmore L.D."/>
            <person name="Drew J.C."/>
            <person name="Edwards S.V."/>
            <person name="Faircloth B.C."/>
            <person name="Fujita M.K."/>
            <person name="Greenwold M.J."/>
            <person name="Hoffmann F.G."/>
            <person name="Howard J.M."/>
            <person name="Iguchi T."/>
            <person name="Janes D.E."/>
            <person name="Khan S.Y."/>
            <person name="Kohno S."/>
            <person name="de Koning A.J."/>
            <person name="Lance S.L."/>
            <person name="McCarthy F.M."/>
            <person name="McCormack J.E."/>
            <person name="Merchant M.E."/>
            <person name="Peterson D.G."/>
            <person name="Pollock D.D."/>
            <person name="Pourmand N."/>
            <person name="Raney B.J."/>
            <person name="Roessler K.A."/>
            <person name="Sanford J.R."/>
            <person name="Sawyer R.H."/>
            <person name="Schmidt C.J."/>
            <person name="Triplett E.W."/>
            <person name="Tuberville T.D."/>
            <person name="Venegas-Anaya M."/>
            <person name="Howard J.T."/>
            <person name="Jarvis E.D."/>
            <person name="Guillette L.J.Jr."/>
            <person name="Glenn T.C."/>
            <person name="Green R.E."/>
            <person name="Ray D.A."/>
        </authorList>
    </citation>
    <scope>NUCLEOTIDE SEQUENCE [LARGE SCALE GENOMIC DNA]</scope>
    <source>
        <strain evidence="15">KSC_2009_1</strain>
    </source>
</reference>
<dbReference type="InterPro" id="IPR027417">
    <property type="entry name" value="P-loop_NTPase"/>
</dbReference>
<protein>
    <recommendedName>
        <fullName evidence="11">DNA repair and recombination protein RAD54B</fullName>
    </recommendedName>
    <alternativeName>
        <fullName evidence="12">RAD54 homolog B</fullName>
    </alternativeName>
</protein>
<keyword evidence="10" id="KW-0539">Nucleus</keyword>
<evidence type="ECO:0000256" key="12">
    <source>
        <dbReference type="ARBA" id="ARBA00076358"/>
    </source>
</evidence>
<evidence type="ECO:0000259" key="14">
    <source>
        <dbReference type="PROSITE" id="PS51194"/>
    </source>
</evidence>
<evidence type="ECO:0000259" key="13">
    <source>
        <dbReference type="PROSITE" id="PS51192"/>
    </source>
</evidence>
<dbReference type="GO" id="GO:0003677">
    <property type="term" value="F:DNA binding"/>
    <property type="evidence" value="ECO:0007669"/>
    <property type="project" value="UniProtKB-KW"/>
</dbReference>
<evidence type="ECO:0000313" key="15">
    <source>
        <dbReference type="EMBL" id="KYO29440.1"/>
    </source>
</evidence>
<dbReference type="Gene3D" id="3.40.50.300">
    <property type="entry name" value="P-loop containing nucleotide triphosphate hydrolases"/>
    <property type="match status" value="1"/>
</dbReference>
<comment type="caution">
    <text evidence="15">The sequence shown here is derived from an EMBL/GenBank/DDBJ whole genome shotgun (WGS) entry which is preliminary data.</text>
</comment>
<evidence type="ECO:0000256" key="10">
    <source>
        <dbReference type="ARBA" id="ARBA00023242"/>
    </source>
</evidence>
<organism evidence="15 16">
    <name type="scientific">Alligator mississippiensis</name>
    <name type="common">American alligator</name>
    <dbReference type="NCBI Taxonomy" id="8496"/>
    <lineage>
        <taxon>Eukaryota</taxon>
        <taxon>Metazoa</taxon>
        <taxon>Chordata</taxon>
        <taxon>Craniata</taxon>
        <taxon>Vertebrata</taxon>
        <taxon>Euteleostomi</taxon>
        <taxon>Archelosauria</taxon>
        <taxon>Archosauria</taxon>
        <taxon>Crocodylia</taxon>
        <taxon>Alligatoridae</taxon>
        <taxon>Alligatorinae</taxon>
        <taxon>Alligator</taxon>
    </lineage>
</organism>
<evidence type="ECO:0000256" key="2">
    <source>
        <dbReference type="ARBA" id="ARBA00007025"/>
    </source>
</evidence>
<dbReference type="Pfam" id="PF13873">
    <property type="entry name" value="Myb_DNA-bind_5"/>
    <property type="match status" value="1"/>
</dbReference>
<dbReference type="PROSITE" id="PS51194">
    <property type="entry name" value="HELICASE_CTER"/>
    <property type="match status" value="1"/>
</dbReference>
<dbReference type="InterPro" id="IPR001650">
    <property type="entry name" value="Helicase_C-like"/>
</dbReference>
<dbReference type="GO" id="GO:0000724">
    <property type="term" value="P:double-strand break repair via homologous recombination"/>
    <property type="evidence" value="ECO:0007669"/>
    <property type="project" value="TreeGrafter"/>
</dbReference>
<sequence length="984" mass="111366">MVGKARSSNFTLSEKLDLLKLVKPYVKILEEHTNKHSVIVEKNKCWDIIADNYNAIGVDRPPRTAQGLRTLYKRLKEYAKQELLQQKESHSDYKSSISEPTKKVVEMIPQISSVCLRDRSSLQSASIDKETLAGACSPQAVLDHHPAAVTMELEPEEDVKPPPSLIVDSQQNPVHVEAPEVARRKEEQEEPDYFTKYFSVVWCKASKKKHKKWEGDAVLIAKGKSLVLKDMEGKDIGKGTGYKAKDLESLTEGQTLMIGGKQIEVMGVILVEDFKSGRCFQSGVTASTTVPPGSSQTTMKPFCTPIRNICKSSFKENLLKDSQSYKPRHDPNAPNSLVMPHPNPSHQQMFNKAGLPVIDVVVDPYIVNHLRPHQKEGIVFLYECVMGMRVSDRFGAILADEMGLGKTLQCISLVWTLLRQGLYGCKPIIKRVLIVTPGSLVKNWKYEFQKWLGSERIKVFPVDQDHKVEEFINSPLYSVLIISYEMLLRSFDLIQTIEFNLLICDEGHRLKNSSIKTTTALVNLSCEKRIILTGTPIQNDLQEFYALIDFVNPGILGPLSTFRKIYEEPIIWSREPSAIKEEKELGEKRAAELTRLTGLFILRRTQEIINKFLPPKKETILFCRPTALQLELYRKLLSSRIVKSCLQGVLENSPHLICIGALKKLCNHPCLLFKSIKEKECSGTFDEHEESNLYEGLVNVFPQDYTSTAFAEADSGKLQVLAKLLTAIRELSPAERVVLVSNYTQTLNILQEMCKHYGYSYTRLDGQTPVSQRQQIVDSFNNKFSPAFIFLLSSKAGGVGLNLFGASHLILYDIDWNPATDIQAMARVWRDGQKHTVHIYRLLTTGSIEEKIYQRQISKQDISGAVVDLSKTSEHIHFSTEELRNLFILHEDSSCVTHDLLECNCMGKKDHQNLSAAMFSTFRGCQLGKNHEKPTSKKPLSMSQLMQWKHFSGQHQTVDDPFLERIKENVTFIFQNVTNPVTSS</sequence>
<comment type="subcellular location">
    <subcellularLocation>
        <location evidence="1">Nucleus</location>
    </subcellularLocation>
</comment>
<comment type="similarity">
    <text evidence="2">Belongs to the SNF2/RAD54 helicase family.</text>
</comment>
<dbReference type="PROSITE" id="PS51192">
    <property type="entry name" value="HELICASE_ATP_BIND_1"/>
    <property type="match status" value="1"/>
</dbReference>
<dbReference type="PANTHER" id="PTHR45629">
    <property type="entry name" value="SNF2/RAD54 FAMILY MEMBER"/>
    <property type="match status" value="1"/>
</dbReference>
<dbReference type="GO" id="GO:0004386">
    <property type="term" value="F:helicase activity"/>
    <property type="evidence" value="ECO:0007669"/>
    <property type="project" value="UniProtKB-KW"/>
</dbReference>
<dbReference type="InterPro" id="IPR028002">
    <property type="entry name" value="Myb_DNA-bind_5"/>
</dbReference>
<keyword evidence="9" id="KW-0234">DNA repair</keyword>
<dbReference type="SMART" id="SM00487">
    <property type="entry name" value="DEXDc"/>
    <property type="match status" value="1"/>
</dbReference>
<dbReference type="EMBL" id="AKHW03004704">
    <property type="protein sequence ID" value="KYO29440.1"/>
    <property type="molecule type" value="Genomic_DNA"/>
</dbReference>
<dbReference type="AlphaFoldDB" id="A0A151MY60"/>
<keyword evidence="16" id="KW-1185">Reference proteome</keyword>